<comment type="similarity">
    <text evidence="2">Belongs to the GMC oxidoreductase family.</text>
</comment>
<protein>
    <submittedName>
        <fullName evidence="11">Alcohol oxidase</fullName>
    </submittedName>
</protein>
<dbReference type="Proteomes" id="UP000772434">
    <property type="component" value="Unassembled WGS sequence"/>
</dbReference>
<dbReference type="EMBL" id="JADNRY010000455">
    <property type="protein sequence ID" value="KAF9052527.1"/>
    <property type="molecule type" value="Genomic_DNA"/>
</dbReference>
<keyword evidence="4" id="KW-0732">Signal</keyword>
<evidence type="ECO:0000256" key="1">
    <source>
        <dbReference type="ARBA" id="ARBA00001974"/>
    </source>
</evidence>
<dbReference type="PROSITE" id="PS00624">
    <property type="entry name" value="GMC_OXRED_2"/>
    <property type="match status" value="1"/>
</dbReference>
<dbReference type="PIRSF" id="PIRSF000137">
    <property type="entry name" value="Alcohol_oxidase"/>
    <property type="match status" value="1"/>
</dbReference>
<name>A0A9P5TVZ7_9AGAR</name>
<evidence type="ECO:0000256" key="5">
    <source>
        <dbReference type="ARBA" id="ARBA00022827"/>
    </source>
</evidence>
<keyword evidence="6" id="KW-0560">Oxidoreductase</keyword>
<feature type="domain" description="Glucose-methanol-choline oxidoreductase N-terminal" evidence="10">
    <location>
        <begin position="287"/>
        <end position="301"/>
    </location>
</feature>
<keyword evidence="3" id="KW-0285">Flavoprotein</keyword>
<evidence type="ECO:0000256" key="6">
    <source>
        <dbReference type="ARBA" id="ARBA00023002"/>
    </source>
</evidence>
<evidence type="ECO:0000313" key="12">
    <source>
        <dbReference type="Proteomes" id="UP000772434"/>
    </source>
</evidence>
<gene>
    <name evidence="11" type="ORF">BDP27DRAFT_1345381</name>
</gene>
<dbReference type="OrthoDB" id="269227at2759"/>
<evidence type="ECO:0000256" key="3">
    <source>
        <dbReference type="ARBA" id="ARBA00022630"/>
    </source>
</evidence>
<dbReference type="InterPro" id="IPR012132">
    <property type="entry name" value="GMC_OxRdtase"/>
</dbReference>
<dbReference type="AlphaFoldDB" id="A0A9P5TVZ7"/>
<evidence type="ECO:0000259" key="10">
    <source>
        <dbReference type="PROSITE" id="PS00624"/>
    </source>
</evidence>
<dbReference type="SUPFAM" id="SSF54373">
    <property type="entry name" value="FAD-linked reductases, C-terminal domain"/>
    <property type="match status" value="1"/>
</dbReference>
<reference evidence="11" key="1">
    <citation type="submission" date="2020-11" db="EMBL/GenBank/DDBJ databases">
        <authorList>
            <consortium name="DOE Joint Genome Institute"/>
            <person name="Ahrendt S."/>
            <person name="Riley R."/>
            <person name="Andreopoulos W."/>
            <person name="Labutti K."/>
            <person name="Pangilinan J."/>
            <person name="Ruiz-Duenas F.J."/>
            <person name="Barrasa J.M."/>
            <person name="Sanchez-Garcia M."/>
            <person name="Camarero S."/>
            <person name="Miyauchi S."/>
            <person name="Serrano A."/>
            <person name="Linde D."/>
            <person name="Babiker R."/>
            <person name="Drula E."/>
            <person name="Ayuso-Fernandez I."/>
            <person name="Pacheco R."/>
            <person name="Padilla G."/>
            <person name="Ferreira P."/>
            <person name="Barriuso J."/>
            <person name="Kellner H."/>
            <person name="Castanera R."/>
            <person name="Alfaro M."/>
            <person name="Ramirez L."/>
            <person name="Pisabarro A.G."/>
            <person name="Kuo A."/>
            <person name="Tritt A."/>
            <person name="Lipzen A."/>
            <person name="He G."/>
            <person name="Yan M."/>
            <person name="Ng V."/>
            <person name="Cullen D."/>
            <person name="Martin F."/>
            <person name="Rosso M.-N."/>
            <person name="Henrissat B."/>
            <person name="Hibbett D."/>
            <person name="Martinez A.T."/>
            <person name="Grigoriev I.V."/>
        </authorList>
    </citation>
    <scope>NUCLEOTIDE SEQUENCE</scope>
    <source>
        <strain evidence="11">AH 40177</strain>
    </source>
</reference>
<dbReference type="GO" id="GO:0016614">
    <property type="term" value="F:oxidoreductase activity, acting on CH-OH group of donors"/>
    <property type="evidence" value="ECO:0007669"/>
    <property type="project" value="InterPro"/>
</dbReference>
<feature type="active site" description="Proton donor" evidence="8">
    <location>
        <position position="547"/>
    </location>
</feature>
<dbReference type="InterPro" id="IPR000172">
    <property type="entry name" value="GMC_OxRdtase_N"/>
</dbReference>
<feature type="binding site" evidence="9">
    <location>
        <begin position="23"/>
        <end position="24"/>
    </location>
    <ligand>
        <name>FAD</name>
        <dbReference type="ChEBI" id="CHEBI:57692"/>
    </ligand>
</feature>
<comment type="cofactor">
    <cofactor evidence="1 9">
        <name>FAD</name>
        <dbReference type="ChEBI" id="CHEBI:57692"/>
    </cofactor>
</comment>
<evidence type="ECO:0000256" key="2">
    <source>
        <dbReference type="ARBA" id="ARBA00010790"/>
    </source>
</evidence>
<evidence type="ECO:0000256" key="9">
    <source>
        <dbReference type="PIRSR" id="PIRSR000137-2"/>
    </source>
</evidence>
<organism evidence="11 12">
    <name type="scientific">Rhodocollybia butyracea</name>
    <dbReference type="NCBI Taxonomy" id="206335"/>
    <lineage>
        <taxon>Eukaryota</taxon>
        <taxon>Fungi</taxon>
        <taxon>Dikarya</taxon>
        <taxon>Basidiomycota</taxon>
        <taxon>Agaricomycotina</taxon>
        <taxon>Agaricomycetes</taxon>
        <taxon>Agaricomycetidae</taxon>
        <taxon>Agaricales</taxon>
        <taxon>Marasmiineae</taxon>
        <taxon>Omphalotaceae</taxon>
        <taxon>Rhodocollybia</taxon>
    </lineage>
</organism>
<evidence type="ECO:0000256" key="4">
    <source>
        <dbReference type="ARBA" id="ARBA00022729"/>
    </source>
</evidence>
<comment type="caution">
    <text evidence="11">The sequence shown here is derived from an EMBL/GenBank/DDBJ whole genome shotgun (WGS) entry which is preliminary data.</text>
</comment>
<dbReference type="PANTHER" id="PTHR11552:SF201">
    <property type="entry name" value="GLUCOSE-METHANOL-CHOLINE OXIDOREDUCTASE N-TERMINAL DOMAIN-CONTAINING PROTEIN"/>
    <property type="match status" value="1"/>
</dbReference>
<keyword evidence="7" id="KW-0325">Glycoprotein</keyword>
<dbReference type="GO" id="GO:0050660">
    <property type="term" value="F:flavin adenine dinucleotide binding"/>
    <property type="evidence" value="ECO:0007669"/>
    <property type="project" value="InterPro"/>
</dbReference>
<keyword evidence="5 9" id="KW-0274">FAD</keyword>
<keyword evidence="12" id="KW-1185">Reference proteome</keyword>
<evidence type="ECO:0000256" key="7">
    <source>
        <dbReference type="ARBA" id="ARBA00023180"/>
    </source>
</evidence>
<feature type="active site" description="Proton acceptor" evidence="8">
    <location>
        <position position="590"/>
    </location>
</feature>
<evidence type="ECO:0000313" key="11">
    <source>
        <dbReference type="EMBL" id="KAF9052527.1"/>
    </source>
</evidence>
<dbReference type="Pfam" id="PF00732">
    <property type="entry name" value="GMC_oxred_N"/>
    <property type="match status" value="1"/>
</dbReference>
<accession>A0A9P5TVZ7</accession>
<dbReference type="Gene3D" id="3.50.50.60">
    <property type="entry name" value="FAD/NAD(P)-binding domain"/>
    <property type="match status" value="1"/>
</dbReference>
<dbReference type="Pfam" id="PF05199">
    <property type="entry name" value="GMC_oxred_C"/>
    <property type="match status" value="1"/>
</dbReference>
<dbReference type="InterPro" id="IPR036188">
    <property type="entry name" value="FAD/NAD-bd_sf"/>
</dbReference>
<proteinExistence type="inferred from homology"/>
<dbReference type="Gene3D" id="3.30.560.10">
    <property type="entry name" value="Glucose Oxidase, domain 3"/>
    <property type="match status" value="1"/>
</dbReference>
<evidence type="ECO:0000256" key="8">
    <source>
        <dbReference type="PIRSR" id="PIRSR000137-1"/>
    </source>
</evidence>
<dbReference type="SUPFAM" id="SSF51905">
    <property type="entry name" value="FAD/NAD(P)-binding domain"/>
    <property type="match status" value="1"/>
</dbReference>
<sequence length="608" mass="66461">MPIVSIDHFCSTTFDYLIIGGGTSGLTLAARLSENLNTTVGVIEAGGHDSGVPEIDIPGFMGRAIANPVYDWTFFSVPQRKANDRVVLQPRGKGLGGSSLSNFLGLFRPSKEEFDALEHLGNPGWNWNDMLKYIMKSEKMLPSQLSPSDSIKYAAQPDPHIHGSSGPIKKSFPSLLTEQHALLFDAAEKLGVPRNGETGNGVNVGAMTSFTSVDPRTAKRSYSATGYFEPNASRQNLLILTHAQAEKVLLQKSENNGQQIATGVEFMYNGTRFVINGVRRDIILSAGALQTPQLLELSGIGNPEILAKHGIKQVINLPGVGENLQDHVCVTFIAEIDSKFQTMDILSDPHELDKHEELYKHQQGLLASAPAPGFLFLPAKVLGNSEQLQSWLEHAEKNRNIKQDVHPSVQQGLRKQHSLQSQWFLNEGHAQAEVLNYIGHQPIPYPVPVPGRKYTSFVSAIMHPLSRGSVHVGSADPIAPPLIDPNYLVDDADLDLMVYIVKFTLKLLSTPPLSDIIQAYVLPSPDMFKNDDNLREWVRETCGPVYHPVGTAAMLPEADGGVVNHQLKVYGTSNLRVVDASILPMELSCHIQSVAYAIGEKAADILTN</sequence>
<dbReference type="PANTHER" id="PTHR11552">
    <property type="entry name" value="GLUCOSE-METHANOL-CHOLINE GMC OXIDOREDUCTASE"/>
    <property type="match status" value="1"/>
</dbReference>
<dbReference type="InterPro" id="IPR007867">
    <property type="entry name" value="GMC_OxRtase_C"/>
</dbReference>